<gene>
    <name evidence="1" type="ORF">LWI28_023914</name>
</gene>
<organism evidence="1 2">
    <name type="scientific">Acer negundo</name>
    <name type="common">Box elder</name>
    <dbReference type="NCBI Taxonomy" id="4023"/>
    <lineage>
        <taxon>Eukaryota</taxon>
        <taxon>Viridiplantae</taxon>
        <taxon>Streptophyta</taxon>
        <taxon>Embryophyta</taxon>
        <taxon>Tracheophyta</taxon>
        <taxon>Spermatophyta</taxon>
        <taxon>Magnoliopsida</taxon>
        <taxon>eudicotyledons</taxon>
        <taxon>Gunneridae</taxon>
        <taxon>Pentapetalae</taxon>
        <taxon>rosids</taxon>
        <taxon>malvids</taxon>
        <taxon>Sapindales</taxon>
        <taxon>Sapindaceae</taxon>
        <taxon>Hippocastanoideae</taxon>
        <taxon>Acereae</taxon>
        <taxon>Acer</taxon>
    </lineage>
</organism>
<accession>A0AAD5IH34</accession>
<evidence type="ECO:0000313" key="2">
    <source>
        <dbReference type="Proteomes" id="UP001064489"/>
    </source>
</evidence>
<name>A0AAD5IH34_ACENE</name>
<reference evidence="1" key="2">
    <citation type="submission" date="2023-02" db="EMBL/GenBank/DDBJ databases">
        <authorList>
            <person name="Swenson N.G."/>
            <person name="Wegrzyn J.L."/>
            <person name="Mcevoy S.L."/>
        </authorList>
    </citation>
    <scope>NUCLEOTIDE SEQUENCE</scope>
    <source>
        <strain evidence="1">91603</strain>
        <tissue evidence="1">Leaf</tissue>
    </source>
</reference>
<dbReference type="Proteomes" id="UP001064489">
    <property type="component" value="Chromosome 2"/>
</dbReference>
<protein>
    <submittedName>
        <fullName evidence="1">Uncharacterized protein</fullName>
    </submittedName>
</protein>
<comment type="caution">
    <text evidence="1">The sequence shown here is derived from an EMBL/GenBank/DDBJ whole genome shotgun (WGS) entry which is preliminary data.</text>
</comment>
<dbReference type="EMBL" id="JAJSOW010000106">
    <property type="protein sequence ID" value="KAI9162106.1"/>
    <property type="molecule type" value="Genomic_DNA"/>
</dbReference>
<reference evidence="1" key="1">
    <citation type="journal article" date="2022" name="Plant J.">
        <title>Strategies of tolerance reflected in two North American maple genomes.</title>
        <authorList>
            <person name="McEvoy S.L."/>
            <person name="Sezen U.U."/>
            <person name="Trouern-Trend A."/>
            <person name="McMahon S.M."/>
            <person name="Schaberg P.G."/>
            <person name="Yang J."/>
            <person name="Wegrzyn J.L."/>
            <person name="Swenson N.G."/>
        </authorList>
    </citation>
    <scope>NUCLEOTIDE SEQUENCE</scope>
    <source>
        <strain evidence="1">91603</strain>
    </source>
</reference>
<keyword evidence="2" id="KW-1185">Reference proteome</keyword>
<dbReference type="AlphaFoldDB" id="A0AAD5IH34"/>
<sequence length="87" mass="9996">MELEDTHMDAYLHILRKRQRYYSTVYGPRINIQDSQFYSWLLNDWERLMGTLEEAPTRKWICPPSAAATTSASLTSNDVDVSVARGG</sequence>
<proteinExistence type="predicted"/>
<evidence type="ECO:0000313" key="1">
    <source>
        <dbReference type="EMBL" id="KAI9162106.1"/>
    </source>
</evidence>